<dbReference type="InterPro" id="IPR047216">
    <property type="entry name" value="Endonuclease_DUF559_bact"/>
</dbReference>
<evidence type="ECO:0000259" key="1">
    <source>
        <dbReference type="Pfam" id="PF04480"/>
    </source>
</evidence>
<dbReference type="EMBL" id="CP124733">
    <property type="protein sequence ID" value="WHA42363.1"/>
    <property type="molecule type" value="Genomic_DNA"/>
</dbReference>
<dbReference type="SUPFAM" id="SSF52980">
    <property type="entry name" value="Restriction endonuclease-like"/>
    <property type="match status" value="1"/>
</dbReference>
<gene>
    <name evidence="2" type="ORF">CFBP5477_007000</name>
</gene>
<dbReference type="CDD" id="cd01038">
    <property type="entry name" value="Endonuclease_DUF559"/>
    <property type="match status" value="1"/>
</dbReference>
<protein>
    <submittedName>
        <fullName evidence="2">DUF559 domain-containing protein</fullName>
    </submittedName>
</protein>
<dbReference type="Pfam" id="PF04480">
    <property type="entry name" value="DUF559"/>
    <property type="match status" value="1"/>
</dbReference>
<dbReference type="InterPro" id="IPR011335">
    <property type="entry name" value="Restrct_endonuc-II-like"/>
</dbReference>
<name>A0AAF0HDJ0_9HYPH</name>
<evidence type="ECO:0000313" key="2">
    <source>
        <dbReference type="EMBL" id="WHA42363.1"/>
    </source>
</evidence>
<sequence length="132" mass="15335">MSHHHEPPPINRTRARAMRKDSTRAENLLWQVLRGGKLEGFKFRRQVPMHNYILDFVCFDAKVIIEVDGAQHADSDADARRDAYFRGEGFVTLRFWNDEIERNLDFVCLCVLDYLRGRQSVGRDPSLAISNT</sequence>
<dbReference type="PANTHER" id="PTHR38590">
    <property type="entry name" value="BLL0828 PROTEIN"/>
    <property type="match status" value="1"/>
</dbReference>
<feature type="domain" description="DUF559" evidence="1">
    <location>
        <begin position="12"/>
        <end position="113"/>
    </location>
</feature>
<dbReference type="AlphaFoldDB" id="A0AAF0HDJ0"/>
<dbReference type="InterPro" id="IPR007569">
    <property type="entry name" value="DUF559"/>
</dbReference>
<organism evidence="2 3">
    <name type="scientific">Agrobacterium larrymoorei</name>
    <dbReference type="NCBI Taxonomy" id="160699"/>
    <lineage>
        <taxon>Bacteria</taxon>
        <taxon>Pseudomonadati</taxon>
        <taxon>Pseudomonadota</taxon>
        <taxon>Alphaproteobacteria</taxon>
        <taxon>Hyphomicrobiales</taxon>
        <taxon>Rhizobiaceae</taxon>
        <taxon>Rhizobium/Agrobacterium group</taxon>
        <taxon>Agrobacterium</taxon>
    </lineage>
</organism>
<proteinExistence type="predicted"/>
<accession>A0AAF0HDJ0</accession>
<dbReference type="Gene3D" id="3.40.960.10">
    <property type="entry name" value="VSR Endonuclease"/>
    <property type="match status" value="1"/>
</dbReference>
<dbReference type="PANTHER" id="PTHR38590:SF1">
    <property type="entry name" value="BLL0828 PROTEIN"/>
    <property type="match status" value="1"/>
</dbReference>
<reference evidence="2" key="1">
    <citation type="submission" date="2023-05" db="EMBL/GenBank/DDBJ databases">
        <title>Complete genome sequence of Agrobacterium larrymoorei CFBP5477.</title>
        <authorList>
            <person name="Yen H.-C."/>
            <person name="Chou L."/>
            <person name="Lin Y.-C."/>
            <person name="Lai E.-M."/>
            <person name="Kuo C.-H."/>
        </authorList>
    </citation>
    <scope>NUCLEOTIDE SEQUENCE</scope>
    <source>
        <strain evidence="2">CFBP5477</strain>
    </source>
</reference>
<dbReference type="Proteomes" id="UP000298664">
    <property type="component" value="Chromosome Circular"/>
</dbReference>
<evidence type="ECO:0000313" key="3">
    <source>
        <dbReference type="Proteomes" id="UP000298664"/>
    </source>
</evidence>